<evidence type="ECO:0000256" key="2">
    <source>
        <dbReference type="ARBA" id="ARBA00022722"/>
    </source>
</evidence>
<name>E5Y3V7_BILW3</name>
<dbReference type="OrthoDB" id="9770211at2"/>
<dbReference type="InterPro" id="IPR036866">
    <property type="entry name" value="RibonucZ/Hydroxyglut_hydro"/>
</dbReference>
<reference evidence="14 15" key="2">
    <citation type="submission" date="2013-04" db="EMBL/GenBank/DDBJ databases">
        <title>The Genome Sequence of Bilophila wadsworthia 3_1_6.</title>
        <authorList>
            <consortium name="The Broad Institute Genomics Platform"/>
            <person name="Earl A."/>
            <person name="Ward D."/>
            <person name="Feldgarden M."/>
            <person name="Gevers D."/>
            <person name="Sibley C."/>
            <person name="Strauss J."/>
            <person name="Allen-Vercoe E."/>
            <person name="Walker B."/>
            <person name="Young S."/>
            <person name="Zeng Q."/>
            <person name="Gargeya S."/>
            <person name="Fitzgerald M."/>
            <person name="Haas B."/>
            <person name="Abouelleil A."/>
            <person name="Allen A.W."/>
            <person name="Alvarado L."/>
            <person name="Arachchi H.M."/>
            <person name="Berlin A.M."/>
            <person name="Chapman S.B."/>
            <person name="Gainer-Dewar J."/>
            <person name="Goldberg J."/>
            <person name="Griggs A."/>
            <person name="Gujja S."/>
            <person name="Hansen M."/>
            <person name="Howarth C."/>
            <person name="Imamovic A."/>
            <person name="Ireland A."/>
            <person name="Larimer J."/>
            <person name="McCowan C."/>
            <person name="Murphy C."/>
            <person name="Pearson M."/>
            <person name="Poon T.W."/>
            <person name="Priest M."/>
            <person name="Roberts A."/>
            <person name="Saif S."/>
            <person name="Shea T."/>
            <person name="Sisk P."/>
            <person name="Sykes S."/>
            <person name="Wortman J."/>
            <person name="Nusbaum C."/>
            <person name="Birren B."/>
        </authorList>
    </citation>
    <scope>NUCLEOTIDE SEQUENCE [LARGE SCALE GENOMIC DNA]</scope>
    <source>
        <strain evidence="14 15">3_1_6</strain>
    </source>
</reference>
<dbReference type="Pfam" id="PF12706">
    <property type="entry name" value="Lactamase_B_2"/>
    <property type="match status" value="1"/>
</dbReference>
<dbReference type="GeneID" id="78086004"/>
<keyword evidence="9" id="KW-0698">rRNA processing</keyword>
<evidence type="ECO:0000256" key="9">
    <source>
        <dbReference type="HAMAP-Rule" id="MF_01491"/>
    </source>
</evidence>
<keyword evidence="15" id="KW-1185">Reference proteome</keyword>
<dbReference type="InterPro" id="IPR042173">
    <property type="entry name" value="RNase_J_2"/>
</dbReference>
<dbReference type="PANTHER" id="PTHR43694">
    <property type="entry name" value="RIBONUCLEASE J"/>
    <property type="match status" value="1"/>
</dbReference>
<dbReference type="InterPro" id="IPR041636">
    <property type="entry name" value="RNase_J_C"/>
</dbReference>
<keyword evidence="4 9" id="KW-0255">Endonuclease</keyword>
<organism evidence="14 15">
    <name type="scientific">Bilophila wadsworthia (strain 3_1_6)</name>
    <dbReference type="NCBI Taxonomy" id="563192"/>
    <lineage>
        <taxon>Bacteria</taxon>
        <taxon>Pseudomonadati</taxon>
        <taxon>Thermodesulfobacteriota</taxon>
        <taxon>Desulfovibrionia</taxon>
        <taxon>Desulfovibrionales</taxon>
        <taxon>Desulfovibrionaceae</taxon>
        <taxon>Bilophila</taxon>
    </lineage>
</organism>
<dbReference type="eggNOG" id="COG0595">
    <property type="taxonomic scope" value="Bacteria"/>
</dbReference>
<feature type="active site" description="Proton acceptor" evidence="10">
    <location>
        <position position="367"/>
    </location>
</feature>
<dbReference type="InterPro" id="IPR004613">
    <property type="entry name" value="RNase_J"/>
</dbReference>
<feature type="active site" description="Proton donor" evidence="10">
    <location>
        <position position="195"/>
    </location>
</feature>
<comment type="function">
    <text evidence="9">An RNase that has 5'-3' exonuclease and possibly endonuclease activity. Involved in maturation of rRNA and in some organisms also mRNA maturation and/or decay.</text>
</comment>
<gene>
    <name evidence="9" type="primary">rnj</name>
    <name evidence="14" type="ORF">HMPREF0179_00868</name>
</gene>
<feature type="binding site" evidence="12">
    <location>
        <position position="389"/>
    </location>
    <ligand>
        <name>Zn(2+)</name>
        <dbReference type="ChEBI" id="CHEBI:29105"/>
        <label>1</label>
        <note>catalytic</note>
    </ligand>
</feature>
<dbReference type="GO" id="GO:0004521">
    <property type="term" value="F:RNA endonuclease activity"/>
    <property type="evidence" value="ECO:0007669"/>
    <property type="project" value="UniProtKB-UniRule"/>
</dbReference>
<evidence type="ECO:0000256" key="3">
    <source>
        <dbReference type="ARBA" id="ARBA00022723"/>
    </source>
</evidence>
<comment type="caution">
    <text evidence="14">The sequence shown here is derived from an EMBL/GenBank/DDBJ whole genome shotgun (WGS) entry which is preliminary data.</text>
</comment>
<dbReference type="SUPFAM" id="SSF56281">
    <property type="entry name" value="Metallo-hydrolase/oxidoreductase"/>
    <property type="match status" value="1"/>
</dbReference>
<feature type="binding site" evidence="12">
    <location>
        <position position="442"/>
    </location>
    <ligand>
        <name>Ca(2+)</name>
        <dbReference type="ChEBI" id="CHEBI:29108"/>
    </ligand>
</feature>
<feature type="domain" description="Metallo-beta-lactamase" evidence="13">
    <location>
        <begin position="18"/>
        <end position="215"/>
    </location>
</feature>
<evidence type="ECO:0000259" key="13">
    <source>
        <dbReference type="SMART" id="SM00849"/>
    </source>
</evidence>
<dbReference type="PANTHER" id="PTHR43694:SF1">
    <property type="entry name" value="RIBONUCLEASE J"/>
    <property type="match status" value="1"/>
</dbReference>
<dbReference type="AlphaFoldDB" id="E5Y3V7"/>
<dbReference type="Pfam" id="PF22505">
    <property type="entry name" value="RNase_J_b_CASP"/>
    <property type="match status" value="1"/>
</dbReference>
<evidence type="ECO:0000313" key="14">
    <source>
        <dbReference type="EMBL" id="EFV45335.1"/>
    </source>
</evidence>
<evidence type="ECO:0000256" key="5">
    <source>
        <dbReference type="ARBA" id="ARBA00022801"/>
    </source>
</evidence>
<evidence type="ECO:0000313" key="15">
    <source>
        <dbReference type="Proteomes" id="UP000006034"/>
    </source>
</evidence>
<feature type="binding site" evidence="11">
    <location>
        <begin position="232"/>
        <end position="234"/>
    </location>
    <ligand>
        <name>substrate</name>
    </ligand>
</feature>
<dbReference type="STRING" id="563192.HMPREF0179_00868"/>
<feature type="binding site" evidence="12">
    <location>
        <position position="162"/>
    </location>
    <ligand>
        <name>Zn(2+)</name>
        <dbReference type="ChEBI" id="CHEBI:29105"/>
        <label>1</label>
        <note>catalytic</note>
    </ligand>
</feature>
<feature type="binding site" evidence="12">
    <location>
        <position position="140"/>
    </location>
    <ligand>
        <name>Zn(2+)</name>
        <dbReference type="ChEBI" id="CHEBI:29105"/>
        <label>1</label>
        <note>catalytic</note>
    </ligand>
</feature>
<keyword evidence="3 12" id="KW-0479">Metal-binding</keyword>
<dbReference type="RefSeq" id="WP_005025395.1">
    <property type="nucleotide sequence ID" value="NZ_KE150238.1"/>
</dbReference>
<evidence type="ECO:0000256" key="10">
    <source>
        <dbReference type="PIRSR" id="PIRSR004803-1"/>
    </source>
</evidence>
<dbReference type="SMART" id="SM00849">
    <property type="entry name" value="Lactamase_B"/>
    <property type="match status" value="1"/>
</dbReference>
<reference evidence="14 15" key="1">
    <citation type="submission" date="2010-10" db="EMBL/GenBank/DDBJ databases">
        <authorList>
            <consortium name="The Broad Institute Genome Sequencing Platform"/>
            <person name="Ward D."/>
            <person name="Earl A."/>
            <person name="Feldgarden M."/>
            <person name="Young S.K."/>
            <person name="Gargeya S."/>
            <person name="Zeng Q."/>
            <person name="Alvarado L."/>
            <person name="Berlin A."/>
            <person name="Bochicchio J."/>
            <person name="Chapman S.B."/>
            <person name="Chen Z."/>
            <person name="Freedman E."/>
            <person name="Gellesch M."/>
            <person name="Goldberg J."/>
            <person name="Griggs A."/>
            <person name="Gujja S."/>
            <person name="Heilman E."/>
            <person name="Heiman D."/>
            <person name="Howarth C."/>
            <person name="Mehta T."/>
            <person name="Neiman D."/>
            <person name="Pearson M."/>
            <person name="Roberts A."/>
            <person name="Saif S."/>
            <person name="Shea T."/>
            <person name="Shenoy N."/>
            <person name="Sisk P."/>
            <person name="Stolte C."/>
            <person name="Sykes S."/>
            <person name="White J."/>
            <person name="Yandava C."/>
            <person name="Allen-Vercoe E."/>
            <person name="Sibley C."/>
            <person name="Ambrose C.E."/>
            <person name="Strauss J."/>
            <person name="Daigneault M."/>
            <person name="Haas B."/>
            <person name="Nusbaum C."/>
            <person name="Birren B."/>
        </authorList>
    </citation>
    <scope>NUCLEOTIDE SEQUENCE [LARGE SCALE GENOMIC DNA]</scope>
    <source>
        <strain evidence="14 15">3_1_6</strain>
    </source>
</reference>
<keyword evidence="5 9" id="KW-0378">Hydrolase</keyword>
<dbReference type="InterPro" id="IPR011108">
    <property type="entry name" value="RMMBL"/>
</dbReference>
<keyword evidence="2 9" id="KW-0540">Nuclease</keyword>
<dbReference type="GO" id="GO:0005737">
    <property type="term" value="C:cytoplasm"/>
    <property type="evidence" value="ECO:0007669"/>
    <property type="project" value="UniProtKB-SubCell"/>
</dbReference>
<dbReference type="GO" id="GO:0003723">
    <property type="term" value="F:RNA binding"/>
    <property type="evidence" value="ECO:0007669"/>
    <property type="project" value="UniProtKB-UniRule"/>
</dbReference>
<dbReference type="Pfam" id="PF17770">
    <property type="entry name" value="RNase_J_C"/>
    <property type="match status" value="1"/>
</dbReference>
<keyword evidence="8 9" id="KW-0694">RNA-binding</keyword>
<comment type="cofactor">
    <cofactor evidence="12">
        <name>Zn(2+)</name>
        <dbReference type="ChEBI" id="CHEBI:29105"/>
    </cofactor>
    <text evidence="12">Binds 2 Zn(2+) ions per subunit. It is not clear if Zn(2+) or Mg(2+) is physiologically important.</text>
</comment>
<comment type="similarity">
    <text evidence="9">Belongs to the metallo-beta-lactamase superfamily. RNA-metabolizing metallo-beta-lactamase-like family. Bacterial RNase J subfamily.</text>
</comment>
<keyword evidence="6 12" id="KW-0862">Zinc</keyword>
<dbReference type="InterPro" id="IPR001279">
    <property type="entry name" value="Metallo-B-lactamas"/>
</dbReference>
<dbReference type="NCBIfam" id="TIGR00649">
    <property type="entry name" value="MG423"/>
    <property type="match status" value="1"/>
</dbReference>
<dbReference type="GO" id="GO:0008270">
    <property type="term" value="F:zinc ion binding"/>
    <property type="evidence" value="ECO:0007669"/>
    <property type="project" value="InterPro"/>
</dbReference>
<sequence>MTDTFLTITPLGGLGEIGMNCQMWNTPEGCVLVDCGIMFPDDQQLGVDVVIPPLEPILAQRGRLLGVVLTHGHEDHIGAVPWLVSFIKGLKVYGSPMTLALVEHKLRERGLLDRAELITVTPEHELALGGLRFHFIPVSHSIPQGYALAVDTPVGKVVHTGDFKIDEFPSDGVGTDLPALRSFAGVDGVRLLLSDSTNAESEGHTQSEKVVRETFHEIFSEAKGRIVITLFSSHIERIQMVFDMAREFDRAVVVSGRSLVNNIERGRDLGFMRMPPELFTDQTIPDVSPERMVVIATGSQGEPLSALSRIASGEHRQLSIMEGDTVIMSSRVIPGNARAVNRLINQMYRMGADVCHDGTRPVHVSGHGRRDELRTMLDAVRPKFFVPIHGEYRHLIQHRDLARDWGIAPERTFILDDGEPLTLLPDTIRLEEKIPADSILVDGKGVGDVGNLVLRERQLLGGDGVVVVVLVLDEETGEVIHGPDMISKGFVFEQQFSHLLEDAKCLVLDHLETSPRLGIPRLGDRIRSSLRSFFRKVVGRDPVVVPVITEV</sequence>
<feature type="binding site" evidence="12">
    <location>
        <position position="46"/>
    </location>
    <ligand>
        <name>Ca(2+)</name>
        <dbReference type="ChEBI" id="CHEBI:29108"/>
    </ligand>
</feature>
<dbReference type="Proteomes" id="UP000006034">
    <property type="component" value="Unassembled WGS sequence"/>
</dbReference>
<dbReference type="EMBL" id="ADCP02000001">
    <property type="protein sequence ID" value="EFV45335.1"/>
    <property type="molecule type" value="Genomic_DNA"/>
</dbReference>
<evidence type="ECO:0000256" key="11">
    <source>
        <dbReference type="PIRSR" id="PIRSR004803-2"/>
    </source>
</evidence>
<comment type="subcellular location">
    <subcellularLocation>
        <location evidence="9">Cytoplasm</location>
    </subcellularLocation>
</comment>
<feature type="binding site" evidence="9 11">
    <location>
        <begin position="363"/>
        <end position="367"/>
    </location>
    <ligand>
        <name>substrate</name>
    </ligand>
</feature>
<evidence type="ECO:0000256" key="12">
    <source>
        <dbReference type="PIRSR" id="PIRSR004803-3"/>
    </source>
</evidence>
<keyword evidence="7 9" id="KW-0269">Exonuclease</keyword>
<dbReference type="Pfam" id="PF07521">
    <property type="entry name" value="RMMBL"/>
    <property type="match status" value="1"/>
</dbReference>
<dbReference type="InterPro" id="IPR030854">
    <property type="entry name" value="RNase_J_bac"/>
</dbReference>
<dbReference type="HOGENOM" id="CLU_008727_3_1_7"/>
<dbReference type="EC" id="3.1.-.-" evidence="9"/>
<dbReference type="Gene3D" id="3.10.20.580">
    <property type="match status" value="1"/>
</dbReference>
<dbReference type="GO" id="GO:0006364">
    <property type="term" value="P:rRNA processing"/>
    <property type="evidence" value="ECO:0007669"/>
    <property type="project" value="UniProtKB-UniRule"/>
</dbReference>
<feature type="binding site" evidence="12">
    <location>
        <position position="48"/>
    </location>
    <ligand>
        <name>Ca(2+)</name>
        <dbReference type="ChEBI" id="CHEBI:29108"/>
    </ligand>
</feature>
<dbReference type="InterPro" id="IPR055132">
    <property type="entry name" value="RNase_J_b_CASP"/>
</dbReference>
<dbReference type="PROSITE" id="PS01292">
    <property type="entry name" value="UPF0036"/>
    <property type="match status" value="1"/>
</dbReference>
<evidence type="ECO:0000256" key="4">
    <source>
        <dbReference type="ARBA" id="ARBA00022759"/>
    </source>
</evidence>
<dbReference type="PIRSF" id="PIRSF004803">
    <property type="entry name" value="RnjA"/>
    <property type="match status" value="1"/>
</dbReference>
<accession>E5Y3V7</accession>
<protein>
    <recommendedName>
        <fullName evidence="9">Ribonuclease J</fullName>
        <shortName evidence="9">RNase J</shortName>
        <ecNumber evidence="9">3.1.-.-</ecNumber>
    </recommendedName>
</protein>
<dbReference type="CDD" id="cd07714">
    <property type="entry name" value="RNaseJ_MBL-fold"/>
    <property type="match status" value="1"/>
</dbReference>
<dbReference type="GO" id="GO:0004534">
    <property type="term" value="F:5'-3' RNA exonuclease activity"/>
    <property type="evidence" value="ECO:0007669"/>
    <property type="project" value="UniProtKB-UniRule"/>
</dbReference>
<feature type="binding site" evidence="12">
    <location>
        <position position="71"/>
    </location>
    <ligand>
        <name>Zn(2+)</name>
        <dbReference type="ChEBI" id="CHEBI:29105"/>
        <label>1</label>
        <note>catalytic</note>
    </ligand>
</feature>
<dbReference type="Gene3D" id="3.60.15.10">
    <property type="entry name" value="Ribonuclease Z/Hydroxyacylglutathione hydrolase-like"/>
    <property type="match status" value="1"/>
</dbReference>
<dbReference type="Gene3D" id="3.40.50.10710">
    <property type="entry name" value="Metallo-hydrolase/oxidoreductase"/>
    <property type="match status" value="1"/>
</dbReference>
<comment type="cofactor">
    <cofactor evidence="12">
        <name>Ca(2+)</name>
        <dbReference type="ChEBI" id="CHEBI:29108"/>
    </cofactor>
    <text evidence="12">Binds 1 Ca(2+) cation per subunit. Seen in 1 crystal structure, it is not clear if it is physiologically important.</text>
</comment>
<keyword evidence="1 9" id="KW-0963">Cytoplasm</keyword>
<feature type="binding site" evidence="12">
    <location>
        <position position="76"/>
    </location>
    <ligand>
        <name>Zn(2+)</name>
        <dbReference type="ChEBI" id="CHEBI:29105"/>
        <label>1</label>
        <note>catalytic</note>
    </ligand>
</feature>
<feature type="binding site" evidence="12">
    <location>
        <position position="73"/>
    </location>
    <ligand>
        <name>Zn(2+)</name>
        <dbReference type="ChEBI" id="CHEBI:29105"/>
        <label>1</label>
        <note>catalytic</note>
    </ligand>
</feature>
<keyword evidence="12" id="KW-0106">Calcium</keyword>
<proteinExistence type="inferred from homology"/>
<feature type="binding site" evidence="12">
    <location>
        <position position="75"/>
    </location>
    <ligand>
        <name>Zn(2+)</name>
        <dbReference type="ChEBI" id="CHEBI:29105"/>
        <label>1</label>
        <note>catalytic</note>
    </ligand>
</feature>
<comment type="subunit">
    <text evidence="9">Homodimer, may be a subunit of the RNA degradosome.</text>
</comment>
<evidence type="ECO:0000256" key="8">
    <source>
        <dbReference type="ARBA" id="ARBA00022884"/>
    </source>
</evidence>
<evidence type="ECO:0000256" key="1">
    <source>
        <dbReference type="ARBA" id="ARBA00022490"/>
    </source>
</evidence>
<dbReference type="HAMAP" id="MF_01491">
    <property type="entry name" value="RNase_J_bact"/>
    <property type="match status" value="1"/>
</dbReference>
<evidence type="ECO:0000256" key="6">
    <source>
        <dbReference type="ARBA" id="ARBA00022833"/>
    </source>
</evidence>
<evidence type="ECO:0000256" key="7">
    <source>
        <dbReference type="ARBA" id="ARBA00022839"/>
    </source>
</evidence>
<dbReference type="InterPro" id="IPR001587">
    <property type="entry name" value="RNase_J_CS"/>
</dbReference>